<feature type="transmembrane region" description="Helical" evidence="6">
    <location>
        <begin position="70"/>
        <end position="94"/>
    </location>
</feature>
<dbReference type="PRINTS" id="PR00251">
    <property type="entry name" value="BACTRLOPSIN"/>
</dbReference>
<comment type="similarity">
    <text evidence="2">Belongs to the archaeal/bacterial/fungal opsin family.</text>
</comment>
<evidence type="ECO:0000313" key="8">
    <source>
        <dbReference type="Proteomes" id="UP001232584"/>
    </source>
</evidence>
<evidence type="ECO:0000256" key="4">
    <source>
        <dbReference type="ARBA" id="ARBA00022989"/>
    </source>
</evidence>
<name>A0ABU0N0W8_9FIRM</name>
<comment type="caution">
    <text evidence="7">The sequence shown here is derived from an EMBL/GenBank/DDBJ whole genome shotgun (WGS) entry which is preliminary data.</text>
</comment>
<dbReference type="EMBL" id="JAUSWG010000007">
    <property type="protein sequence ID" value="MDQ0556745.1"/>
    <property type="molecule type" value="Genomic_DNA"/>
</dbReference>
<keyword evidence="4 6" id="KW-1133">Transmembrane helix</keyword>
<dbReference type="Gene3D" id="1.20.1070.10">
    <property type="entry name" value="Rhodopsin 7-helix transmembrane proteins"/>
    <property type="match status" value="1"/>
</dbReference>
<comment type="subcellular location">
    <subcellularLocation>
        <location evidence="1">Membrane</location>
        <topology evidence="1">Multi-pass membrane protein</topology>
    </subcellularLocation>
</comment>
<dbReference type="Pfam" id="PF01036">
    <property type="entry name" value="Bac_rhodopsin"/>
    <property type="match status" value="1"/>
</dbReference>
<dbReference type="InterPro" id="IPR001425">
    <property type="entry name" value="Arc/bac/fun_rhodopsins"/>
</dbReference>
<protein>
    <submittedName>
        <fullName evidence="7">Bacteriorhodopsin</fullName>
    </submittedName>
</protein>
<dbReference type="RefSeq" id="WP_307506582.1">
    <property type="nucleotide sequence ID" value="NZ_BAAACE010000005.1"/>
</dbReference>
<keyword evidence="3 6" id="KW-0812">Transmembrane</keyword>
<feature type="transmembrane region" description="Helical" evidence="6">
    <location>
        <begin position="196"/>
        <end position="217"/>
    </location>
</feature>
<evidence type="ECO:0000256" key="3">
    <source>
        <dbReference type="ARBA" id="ARBA00022692"/>
    </source>
</evidence>
<feature type="transmembrane region" description="Helical" evidence="6">
    <location>
        <begin position="167"/>
        <end position="184"/>
    </location>
</feature>
<organism evidence="7 8">
    <name type="scientific">Paraclostridium ghonii</name>
    <dbReference type="NCBI Taxonomy" id="29358"/>
    <lineage>
        <taxon>Bacteria</taxon>
        <taxon>Bacillati</taxon>
        <taxon>Bacillota</taxon>
        <taxon>Clostridia</taxon>
        <taxon>Peptostreptococcales</taxon>
        <taxon>Peptostreptococcaceae</taxon>
        <taxon>Paraclostridium</taxon>
    </lineage>
</organism>
<gene>
    <name evidence="7" type="ORF">QOZ92_001861</name>
</gene>
<dbReference type="SUPFAM" id="SSF81321">
    <property type="entry name" value="Family A G protein-coupled receptor-like"/>
    <property type="match status" value="1"/>
</dbReference>
<evidence type="ECO:0000256" key="2">
    <source>
        <dbReference type="ARBA" id="ARBA00008130"/>
    </source>
</evidence>
<evidence type="ECO:0000256" key="6">
    <source>
        <dbReference type="SAM" id="Phobius"/>
    </source>
</evidence>
<accession>A0ABU0N0W8</accession>
<keyword evidence="8" id="KW-1185">Reference proteome</keyword>
<sequence length="229" mass="26687">MIKEIIFINWACIFLMLIGLVMILSMKKKIDYIPTKFYNLSFYVLLLSTGLYIIKVFVLNMYPRSNFYLISIYLDWLIITPVLLDMLGSIGMYYDHKDESLTIKIIIVYGIMVMSFLISNHSSGFINIITLLISCVFFIINLWIIWGPLENIASLQGCYAYRLYKSLALYTTSIWIGYLALWGIGPRLLNIASYKFYIYLCIIIPTVYKLGFIYLTLNGLKKINKIKKE</sequence>
<reference evidence="7 8" key="1">
    <citation type="submission" date="2023-07" db="EMBL/GenBank/DDBJ databases">
        <title>Genomic Encyclopedia of Type Strains, Phase IV (KMG-IV): sequencing the most valuable type-strain genomes for metagenomic binning, comparative biology and taxonomic classification.</title>
        <authorList>
            <person name="Goeker M."/>
        </authorList>
    </citation>
    <scope>NUCLEOTIDE SEQUENCE [LARGE SCALE GENOMIC DNA]</scope>
    <source>
        <strain evidence="7 8">DSM 15049</strain>
    </source>
</reference>
<feature type="transmembrane region" description="Helical" evidence="6">
    <location>
        <begin position="37"/>
        <end position="58"/>
    </location>
</feature>
<proteinExistence type="inferred from homology"/>
<feature type="transmembrane region" description="Helical" evidence="6">
    <location>
        <begin position="125"/>
        <end position="146"/>
    </location>
</feature>
<evidence type="ECO:0000313" key="7">
    <source>
        <dbReference type="EMBL" id="MDQ0556745.1"/>
    </source>
</evidence>
<feature type="transmembrane region" description="Helical" evidence="6">
    <location>
        <begin position="101"/>
        <end position="119"/>
    </location>
</feature>
<dbReference type="Proteomes" id="UP001232584">
    <property type="component" value="Unassembled WGS sequence"/>
</dbReference>
<keyword evidence="5 6" id="KW-0472">Membrane</keyword>
<evidence type="ECO:0000256" key="5">
    <source>
        <dbReference type="ARBA" id="ARBA00023136"/>
    </source>
</evidence>
<evidence type="ECO:0000256" key="1">
    <source>
        <dbReference type="ARBA" id="ARBA00004141"/>
    </source>
</evidence>
<dbReference type="SMART" id="SM01021">
    <property type="entry name" value="Bac_rhodopsin"/>
    <property type="match status" value="1"/>
</dbReference>
<feature type="transmembrane region" description="Helical" evidence="6">
    <location>
        <begin position="6"/>
        <end position="25"/>
    </location>
</feature>